<dbReference type="STRING" id="27835.A0A0N4XTW0"/>
<accession>A0A0N4XTW0</accession>
<dbReference type="Proteomes" id="UP000271162">
    <property type="component" value="Unassembled WGS sequence"/>
</dbReference>
<evidence type="ECO:0000313" key="2">
    <source>
        <dbReference type="Proteomes" id="UP000271162"/>
    </source>
</evidence>
<protein>
    <submittedName>
        <fullName evidence="3">SERPIN domain-containing protein</fullName>
    </submittedName>
</protein>
<reference evidence="3" key="1">
    <citation type="submission" date="2017-02" db="UniProtKB">
        <authorList>
            <consortium name="WormBaseParasite"/>
        </authorList>
    </citation>
    <scope>IDENTIFICATION</scope>
</reference>
<dbReference type="WBParaSite" id="NBR_0000607801-mRNA-1">
    <property type="protein sequence ID" value="NBR_0000607801-mRNA-1"/>
    <property type="gene ID" value="NBR_0000607801"/>
</dbReference>
<reference evidence="1 2" key="2">
    <citation type="submission" date="2018-11" db="EMBL/GenBank/DDBJ databases">
        <authorList>
            <consortium name="Pathogen Informatics"/>
        </authorList>
    </citation>
    <scope>NUCLEOTIDE SEQUENCE [LARGE SCALE GENOMIC DNA]</scope>
</reference>
<sequence>MEEANTFFREHCDYVRKAILSHGDSSITLTHTVGLDLDVTQRSDLVNAGIRFAREHSGQELQGRNVKAPVLVVTPAAFRNFKLVIIPEENVEVLLYSTLYDVLYILT</sequence>
<organism evidence="3">
    <name type="scientific">Nippostrongylus brasiliensis</name>
    <name type="common">Rat hookworm</name>
    <dbReference type="NCBI Taxonomy" id="27835"/>
    <lineage>
        <taxon>Eukaryota</taxon>
        <taxon>Metazoa</taxon>
        <taxon>Ecdysozoa</taxon>
        <taxon>Nematoda</taxon>
        <taxon>Chromadorea</taxon>
        <taxon>Rhabditida</taxon>
        <taxon>Rhabditina</taxon>
        <taxon>Rhabditomorpha</taxon>
        <taxon>Strongyloidea</taxon>
        <taxon>Heligmosomidae</taxon>
        <taxon>Nippostrongylus</taxon>
    </lineage>
</organism>
<proteinExistence type="predicted"/>
<name>A0A0N4XTW0_NIPBR</name>
<evidence type="ECO:0000313" key="3">
    <source>
        <dbReference type="WBParaSite" id="NBR_0000607801-mRNA-1"/>
    </source>
</evidence>
<evidence type="ECO:0000313" key="1">
    <source>
        <dbReference type="EMBL" id="VDL69668.1"/>
    </source>
</evidence>
<dbReference type="AlphaFoldDB" id="A0A0N4XTW0"/>
<keyword evidence="2" id="KW-1185">Reference proteome</keyword>
<dbReference type="EMBL" id="UYSL01019775">
    <property type="protein sequence ID" value="VDL69668.1"/>
    <property type="molecule type" value="Genomic_DNA"/>
</dbReference>
<gene>
    <name evidence="1" type="ORF">NBR_LOCUS6079</name>
</gene>